<dbReference type="OrthoDB" id="337615at2"/>
<name>A0A1V4HCG3_9BACL</name>
<dbReference type="InterPro" id="IPR012854">
    <property type="entry name" value="Cu_amine_oxidase-like_N"/>
</dbReference>
<dbReference type="EMBL" id="MBTG01000036">
    <property type="protein sequence ID" value="OPH50020.1"/>
    <property type="molecule type" value="Genomic_DNA"/>
</dbReference>
<dbReference type="SUPFAM" id="SSF55383">
    <property type="entry name" value="Copper amine oxidase, domain N"/>
    <property type="match status" value="1"/>
</dbReference>
<dbReference type="RefSeq" id="WP_079418174.1">
    <property type="nucleotide sequence ID" value="NZ_MBTG01000036.1"/>
</dbReference>
<evidence type="ECO:0000256" key="1">
    <source>
        <dbReference type="SAM" id="SignalP"/>
    </source>
</evidence>
<organism evidence="3 4">
    <name type="scientific">Paenibacillus ferrarius</name>
    <dbReference type="NCBI Taxonomy" id="1469647"/>
    <lineage>
        <taxon>Bacteria</taxon>
        <taxon>Bacillati</taxon>
        <taxon>Bacillota</taxon>
        <taxon>Bacilli</taxon>
        <taxon>Bacillales</taxon>
        <taxon>Paenibacillaceae</taxon>
        <taxon>Paenibacillus</taxon>
    </lineage>
</organism>
<protein>
    <recommendedName>
        <fullName evidence="2">Copper amine oxidase-like N-terminal domain-containing protein</fullName>
    </recommendedName>
</protein>
<evidence type="ECO:0000313" key="4">
    <source>
        <dbReference type="Proteomes" id="UP000190626"/>
    </source>
</evidence>
<dbReference type="STRING" id="1469647.BC351_36615"/>
<feature type="domain" description="Copper amine oxidase-like N-terminal" evidence="2">
    <location>
        <begin position="4"/>
        <end position="90"/>
    </location>
</feature>
<proteinExistence type="predicted"/>
<sequence>MKKTIVSIIGISMLFGAGVGAYANANLQEIKAYLNNDIKVKVNGKVATLLDQQGNVVTPITYDGSTYLPARAIANSLSVAVDYDAATNSVLFGEKVEGTPVNAVQSFALSIKDPTLTKYKNKDYVEVFNITSDNGGSNFTFEPNKKFQKLYLQVAAVDTEIKLIIQDAAGKQIQHDNVKVEDGLKTIEVNVAEEKEVTIFYEFVNPGKNAGMFVPLTTSYYK</sequence>
<reference evidence="4" key="1">
    <citation type="submission" date="2016-07" db="EMBL/GenBank/DDBJ databases">
        <authorList>
            <person name="Florea S."/>
            <person name="Webb J.S."/>
            <person name="Jaromczyk J."/>
            <person name="Schardl C.L."/>
        </authorList>
    </citation>
    <scope>NUCLEOTIDE SEQUENCE [LARGE SCALE GENOMIC DNA]</scope>
    <source>
        <strain evidence="4">CY1</strain>
    </source>
</reference>
<keyword evidence="1" id="KW-0732">Signal</keyword>
<feature type="chain" id="PRO_5012030848" description="Copper amine oxidase-like N-terminal domain-containing protein" evidence="1">
    <location>
        <begin position="24"/>
        <end position="222"/>
    </location>
</feature>
<dbReference type="Proteomes" id="UP000190626">
    <property type="component" value="Unassembled WGS sequence"/>
</dbReference>
<keyword evidence="4" id="KW-1185">Reference proteome</keyword>
<accession>A0A1V4HCG3</accession>
<dbReference type="Pfam" id="PF07833">
    <property type="entry name" value="Cu_amine_oxidN1"/>
    <property type="match status" value="1"/>
</dbReference>
<evidence type="ECO:0000259" key="2">
    <source>
        <dbReference type="Pfam" id="PF07833"/>
    </source>
</evidence>
<feature type="signal peptide" evidence="1">
    <location>
        <begin position="1"/>
        <end position="23"/>
    </location>
</feature>
<dbReference type="InterPro" id="IPR036582">
    <property type="entry name" value="Mao_N_sf"/>
</dbReference>
<comment type="caution">
    <text evidence="3">The sequence shown here is derived from an EMBL/GenBank/DDBJ whole genome shotgun (WGS) entry which is preliminary data.</text>
</comment>
<gene>
    <name evidence="3" type="ORF">BC351_36615</name>
</gene>
<evidence type="ECO:0000313" key="3">
    <source>
        <dbReference type="EMBL" id="OPH50020.1"/>
    </source>
</evidence>
<dbReference type="AlphaFoldDB" id="A0A1V4HCG3"/>